<protein>
    <submittedName>
        <fullName evidence="3">Uncharacterized protein</fullName>
    </submittedName>
</protein>
<dbReference type="AlphaFoldDB" id="A0A1W0E939"/>
<keyword evidence="2" id="KW-1133">Transmembrane helix</keyword>
<proteinExistence type="predicted"/>
<evidence type="ECO:0000313" key="4">
    <source>
        <dbReference type="Proteomes" id="UP000192758"/>
    </source>
</evidence>
<dbReference type="VEuPathDB" id="MicrosporidiaDB:EHP00_1988"/>
<dbReference type="Proteomes" id="UP000192758">
    <property type="component" value="Unassembled WGS sequence"/>
</dbReference>
<organism evidence="3 4">
    <name type="scientific">Ecytonucleospora hepatopenaei</name>
    <dbReference type="NCBI Taxonomy" id="646526"/>
    <lineage>
        <taxon>Eukaryota</taxon>
        <taxon>Fungi</taxon>
        <taxon>Fungi incertae sedis</taxon>
        <taxon>Microsporidia</taxon>
        <taxon>Enterocytozoonidae</taxon>
        <taxon>Ecytonucleospora</taxon>
    </lineage>
</organism>
<feature type="transmembrane region" description="Helical" evidence="2">
    <location>
        <begin position="351"/>
        <end position="373"/>
    </location>
</feature>
<evidence type="ECO:0000313" key="3">
    <source>
        <dbReference type="EMBL" id="OQS55748.1"/>
    </source>
</evidence>
<accession>A0A1W0E939</accession>
<name>A0A1W0E939_9MICR</name>
<gene>
    <name evidence="3" type="ORF">EHP00_1988</name>
</gene>
<feature type="region of interest" description="Disordered" evidence="1">
    <location>
        <begin position="272"/>
        <end position="309"/>
    </location>
</feature>
<keyword evidence="2" id="KW-0812">Transmembrane</keyword>
<reference evidence="3 4" key="1">
    <citation type="journal article" date="2017" name="Environ. Microbiol.">
        <title>Decay of the glycolytic pathway and adaptation to intranuclear parasitism within Enterocytozoonidae microsporidia.</title>
        <authorList>
            <person name="Wiredu Boakye D."/>
            <person name="Jaroenlak P."/>
            <person name="Prachumwat A."/>
            <person name="Williams T.A."/>
            <person name="Bateman K.S."/>
            <person name="Itsathitphaisarn O."/>
            <person name="Sritunyalucksana K."/>
            <person name="Paszkiewicz K.H."/>
            <person name="Moore K.A."/>
            <person name="Stentiford G.D."/>
            <person name="Williams B.A."/>
        </authorList>
    </citation>
    <scope>NUCLEOTIDE SEQUENCE [LARGE SCALE GENOMIC DNA]</scope>
    <source>
        <strain evidence="3 4">TH1</strain>
    </source>
</reference>
<evidence type="ECO:0000256" key="2">
    <source>
        <dbReference type="SAM" id="Phobius"/>
    </source>
</evidence>
<comment type="caution">
    <text evidence="3">The sequence shown here is derived from an EMBL/GenBank/DDBJ whole genome shotgun (WGS) entry which is preliminary data.</text>
</comment>
<dbReference type="EMBL" id="MNPJ01000003">
    <property type="protein sequence ID" value="OQS55748.1"/>
    <property type="molecule type" value="Genomic_DNA"/>
</dbReference>
<evidence type="ECO:0000256" key="1">
    <source>
        <dbReference type="SAM" id="MobiDB-lite"/>
    </source>
</evidence>
<sequence>MILSTIFNKMLLTNVFNKFVLAEKEETIPANTSLIIPKESKIHVTMTITKYSSWKAWQYVYQNQGFYIMSPTGTTFATKEYTLEWFIEKNTTVKYNDELYTCERGVSNISVEEGVIKPVDENNTLLCKPLDKNRNVRLETLNMNANLKNSQLVEILLKENNGFEIKNNNISIKDLESVLQVDYVGENDAKEFKRSRILFQNDAQKDEFLNSKIYIFPIKLDWLKKASTYDKDDIFKHKFAFEVVDDCKVSFKTSEKISDKVFRDADKKAEEKKKKKAEEKKKRDEEKKKKHDEQKKKHDEQNKPKEPKIIYKSVSEEESSSIQESSLEEVVEEGVEVEEGKKILGLTRNQLIMIGVLGGILVLFLIVVFFLALSSPRKDIHSEVLRN</sequence>
<keyword evidence="4" id="KW-1185">Reference proteome</keyword>
<keyword evidence="2" id="KW-0472">Membrane</keyword>